<dbReference type="PANTHER" id="PTHR40624:SF1">
    <property type="entry name" value="BIOSYNTHESIS MONOOXYGENASE, PUTATIVE (AFU_ORTHOLOGUE AFUA_1G12025)-RELATED"/>
    <property type="match status" value="1"/>
</dbReference>
<dbReference type="InterPro" id="IPR007138">
    <property type="entry name" value="ABM_dom"/>
</dbReference>
<accession>A0AAD9FQI8</accession>
<feature type="domain" description="ABM" evidence="1">
    <location>
        <begin position="3"/>
        <end position="95"/>
    </location>
</feature>
<dbReference type="EMBL" id="JAODAN010000007">
    <property type="protein sequence ID" value="KAK1923262.1"/>
    <property type="molecule type" value="Genomic_DNA"/>
</dbReference>
<dbReference type="PANTHER" id="PTHR40624">
    <property type="entry name" value="BIOSYNTHESIS MONOOXYGENASE, PUTATIVE (AFU_ORTHOLOGUE AFUA_1G12025)-RELATED"/>
    <property type="match status" value="1"/>
</dbReference>
<keyword evidence="2" id="KW-0560">Oxidoreductase</keyword>
<proteinExistence type="predicted"/>
<reference evidence="2" key="1">
    <citation type="submission" date="2023-02" db="EMBL/GenBank/DDBJ databases">
        <title>Identification and recombinant expression of a fungal hydrolase from Papiliotrema laurentii that hydrolyzes apple cutin and clears colloidal polyester polyurethane.</title>
        <authorList>
            <consortium name="DOE Joint Genome Institute"/>
            <person name="Roman V.A."/>
            <person name="Bojanowski C."/>
            <person name="Crable B.R."/>
            <person name="Wagner D.N."/>
            <person name="Hung C.S."/>
            <person name="Nadeau L.J."/>
            <person name="Schratz L."/>
            <person name="Haridas S."/>
            <person name="Pangilinan J."/>
            <person name="Lipzen A."/>
            <person name="Na H."/>
            <person name="Yan M."/>
            <person name="Ng V."/>
            <person name="Grigoriev I.V."/>
            <person name="Spatafora J.W."/>
            <person name="Barlow D."/>
            <person name="Biffinger J."/>
            <person name="Kelley-Loughnane N."/>
            <person name="Varaljay V.A."/>
            <person name="Crookes-Goodson W.J."/>
        </authorList>
    </citation>
    <scope>NUCLEOTIDE SEQUENCE</scope>
    <source>
        <strain evidence="2">5307AH</strain>
    </source>
</reference>
<evidence type="ECO:0000259" key="1">
    <source>
        <dbReference type="PROSITE" id="PS51725"/>
    </source>
</evidence>
<dbReference type="PROSITE" id="PS51725">
    <property type="entry name" value="ABM"/>
    <property type="match status" value="1"/>
</dbReference>
<organism evidence="2 3">
    <name type="scientific">Papiliotrema laurentii</name>
    <name type="common">Cryptococcus laurentii</name>
    <dbReference type="NCBI Taxonomy" id="5418"/>
    <lineage>
        <taxon>Eukaryota</taxon>
        <taxon>Fungi</taxon>
        <taxon>Dikarya</taxon>
        <taxon>Basidiomycota</taxon>
        <taxon>Agaricomycotina</taxon>
        <taxon>Tremellomycetes</taxon>
        <taxon>Tremellales</taxon>
        <taxon>Rhynchogastremaceae</taxon>
        <taxon>Papiliotrema</taxon>
    </lineage>
</organism>
<evidence type="ECO:0000313" key="3">
    <source>
        <dbReference type="Proteomes" id="UP001182556"/>
    </source>
</evidence>
<dbReference type="Pfam" id="PF03992">
    <property type="entry name" value="ABM"/>
    <property type="match status" value="1"/>
</dbReference>
<dbReference type="Proteomes" id="UP001182556">
    <property type="component" value="Unassembled WGS sequence"/>
</dbReference>
<sequence>MAFVNLVTIVVKPGKVDTLLEQLRKIKKDVDTNEPGTKKYHIAQSTENTNEVFLWEEYEDQAALDLHREGQTYKTFRASAADVVESVKIVTSNIIA</sequence>
<name>A0AAD9FQI8_PAPLA</name>
<dbReference type="GO" id="GO:0004497">
    <property type="term" value="F:monooxygenase activity"/>
    <property type="evidence" value="ECO:0007669"/>
    <property type="project" value="UniProtKB-KW"/>
</dbReference>
<dbReference type="Gene3D" id="3.30.70.100">
    <property type="match status" value="1"/>
</dbReference>
<dbReference type="InterPro" id="IPR011008">
    <property type="entry name" value="Dimeric_a/b-barrel"/>
</dbReference>
<evidence type="ECO:0000313" key="2">
    <source>
        <dbReference type="EMBL" id="KAK1923262.1"/>
    </source>
</evidence>
<protein>
    <submittedName>
        <fullName evidence="2">Antibiotic biosynthesis monooxygenase</fullName>
    </submittedName>
</protein>
<keyword evidence="3" id="KW-1185">Reference proteome</keyword>
<dbReference type="SUPFAM" id="SSF54909">
    <property type="entry name" value="Dimeric alpha+beta barrel"/>
    <property type="match status" value="1"/>
</dbReference>
<dbReference type="AlphaFoldDB" id="A0AAD9FQI8"/>
<gene>
    <name evidence="2" type="ORF">DB88DRAFT_342744</name>
</gene>
<comment type="caution">
    <text evidence="2">The sequence shown here is derived from an EMBL/GenBank/DDBJ whole genome shotgun (WGS) entry which is preliminary data.</text>
</comment>
<keyword evidence="2" id="KW-0503">Monooxygenase</keyword>